<dbReference type="Gene3D" id="3.40.710.10">
    <property type="entry name" value="DD-peptidase/beta-lactamase superfamily"/>
    <property type="match status" value="1"/>
</dbReference>
<dbReference type="PANTHER" id="PTHR32282">
    <property type="entry name" value="BINDING PROTEIN TRANSPEPTIDASE, PUTATIVE-RELATED"/>
    <property type="match status" value="1"/>
</dbReference>
<gene>
    <name evidence="4" type="ORF">SDC9_156487</name>
</gene>
<dbReference type="InterPro" id="IPR012338">
    <property type="entry name" value="Beta-lactam/transpept-like"/>
</dbReference>
<dbReference type="GO" id="GO:0030288">
    <property type="term" value="C:outer membrane-bounded periplasmic space"/>
    <property type="evidence" value="ECO:0007669"/>
    <property type="project" value="TreeGrafter"/>
</dbReference>
<feature type="domain" description="Penicillin-binding C-terminal" evidence="3">
    <location>
        <begin position="147"/>
        <end position="228"/>
    </location>
</feature>
<name>A0A645F4B6_9ZZZZ</name>
<comment type="caution">
    <text evidence="4">The sequence shown here is derived from an EMBL/GenBank/DDBJ whole genome shotgun (WGS) entry which is preliminary data.</text>
</comment>
<accession>A0A645F4B6</accession>
<dbReference type="AlphaFoldDB" id="A0A645F4B6"/>
<evidence type="ECO:0000256" key="2">
    <source>
        <dbReference type="ARBA" id="ARBA00022679"/>
    </source>
</evidence>
<proteinExistence type="predicted"/>
<organism evidence="4">
    <name type="scientific">bioreactor metagenome</name>
    <dbReference type="NCBI Taxonomy" id="1076179"/>
    <lineage>
        <taxon>unclassified sequences</taxon>
        <taxon>metagenomes</taxon>
        <taxon>ecological metagenomes</taxon>
    </lineage>
</organism>
<sequence length="247" mass="27592">MRREALVDQNMNIAFKTGTSYGLRDAWTAAYTPEYTIVVWFGDPAGFPNPVLTGLKLAAPTAIEMLSWATQNKIKWYAPPSSLGRRTVCALSGLPPSESCPTHRIDWYIPGISRNDRCSIHQMRRGEPVIVWPSELALMSSTRRVYTEDSPITITSPLNNTQFFITPTGGKQKIALRSEGASGFLFWYIDNQFFGKIKAPKEIFWQLSPGQHNISVMDEKGRSDSITIEVLSLSSPAVLPLKPLELQ</sequence>
<dbReference type="InterPro" id="IPR050396">
    <property type="entry name" value="Glycosyltr_51/Transpeptidase"/>
</dbReference>
<evidence type="ECO:0000313" key="4">
    <source>
        <dbReference type="EMBL" id="MPN09198.1"/>
    </source>
</evidence>
<dbReference type="GO" id="GO:0008955">
    <property type="term" value="F:peptidoglycan glycosyltransferase activity"/>
    <property type="evidence" value="ECO:0007669"/>
    <property type="project" value="TreeGrafter"/>
</dbReference>
<keyword evidence="2" id="KW-0808">Transferase</keyword>
<evidence type="ECO:0000259" key="3">
    <source>
        <dbReference type="Pfam" id="PF06832"/>
    </source>
</evidence>
<dbReference type="Pfam" id="PF06832">
    <property type="entry name" value="BiPBP_C"/>
    <property type="match status" value="1"/>
</dbReference>
<dbReference type="SUPFAM" id="SSF56601">
    <property type="entry name" value="beta-lactamase/transpeptidase-like"/>
    <property type="match status" value="1"/>
</dbReference>
<dbReference type="InterPro" id="IPR009647">
    <property type="entry name" value="PBP_C"/>
</dbReference>
<dbReference type="EMBL" id="VSSQ01055291">
    <property type="protein sequence ID" value="MPN09198.1"/>
    <property type="molecule type" value="Genomic_DNA"/>
</dbReference>
<dbReference type="GO" id="GO:0009252">
    <property type="term" value="P:peptidoglycan biosynthetic process"/>
    <property type="evidence" value="ECO:0007669"/>
    <property type="project" value="TreeGrafter"/>
</dbReference>
<protein>
    <recommendedName>
        <fullName evidence="3">Penicillin-binding C-terminal domain-containing protein</fullName>
    </recommendedName>
</protein>
<evidence type="ECO:0000256" key="1">
    <source>
        <dbReference type="ARBA" id="ARBA00022676"/>
    </source>
</evidence>
<reference evidence="4" key="1">
    <citation type="submission" date="2019-08" db="EMBL/GenBank/DDBJ databases">
        <authorList>
            <person name="Kucharzyk K."/>
            <person name="Murdoch R.W."/>
            <person name="Higgins S."/>
            <person name="Loffler F."/>
        </authorList>
    </citation>
    <scope>NUCLEOTIDE SEQUENCE</scope>
</reference>
<dbReference type="PANTHER" id="PTHR32282:SF15">
    <property type="entry name" value="PENICILLIN-BINDING PROTEIN 1C"/>
    <property type="match status" value="1"/>
</dbReference>
<keyword evidence="1" id="KW-0328">Glycosyltransferase</keyword>